<feature type="transmembrane region" description="Helical" evidence="5">
    <location>
        <begin position="154"/>
        <end position="176"/>
    </location>
</feature>
<evidence type="ECO:0000256" key="3">
    <source>
        <dbReference type="ARBA" id="ARBA00022989"/>
    </source>
</evidence>
<dbReference type="RefSeq" id="XP_064850755.1">
    <property type="nucleotide sequence ID" value="XM_064994683.1"/>
</dbReference>
<gene>
    <name evidence="7" type="ORF">DASC09_010800</name>
</gene>
<dbReference type="PANTHER" id="PTHR23241">
    <property type="entry name" value="LATE EMBRYOGENESIS ABUNDANT PLANTS LEA-RELATED"/>
    <property type="match status" value="1"/>
</dbReference>
<evidence type="ECO:0000256" key="2">
    <source>
        <dbReference type="ARBA" id="ARBA00022692"/>
    </source>
</evidence>
<protein>
    <submittedName>
        <fullName evidence="7">Tmh18 protein</fullName>
    </submittedName>
</protein>
<feature type="domain" description="TMEM205-like" evidence="6">
    <location>
        <begin position="16"/>
        <end position="110"/>
    </location>
</feature>
<keyword evidence="3 5" id="KW-1133">Transmembrane helix</keyword>
<keyword evidence="4 5" id="KW-0472">Membrane</keyword>
<dbReference type="AlphaFoldDB" id="A0AAV5QHA0"/>
<keyword evidence="8" id="KW-1185">Reference proteome</keyword>
<evidence type="ECO:0000313" key="7">
    <source>
        <dbReference type="EMBL" id="GMM33755.1"/>
    </source>
</evidence>
<accession>A0AAV5QHA0</accession>
<evidence type="ECO:0000256" key="1">
    <source>
        <dbReference type="ARBA" id="ARBA00004370"/>
    </source>
</evidence>
<dbReference type="Pfam" id="PF13664">
    <property type="entry name" value="DUF4149"/>
    <property type="match status" value="1"/>
</dbReference>
<feature type="transmembrane region" description="Helical" evidence="5">
    <location>
        <begin position="51"/>
        <end position="69"/>
    </location>
</feature>
<organism evidence="7 8">
    <name type="scientific">Saccharomycopsis crataegensis</name>
    <dbReference type="NCBI Taxonomy" id="43959"/>
    <lineage>
        <taxon>Eukaryota</taxon>
        <taxon>Fungi</taxon>
        <taxon>Dikarya</taxon>
        <taxon>Ascomycota</taxon>
        <taxon>Saccharomycotina</taxon>
        <taxon>Saccharomycetes</taxon>
        <taxon>Saccharomycopsidaceae</taxon>
        <taxon>Saccharomycopsis</taxon>
    </lineage>
</organism>
<evidence type="ECO:0000256" key="4">
    <source>
        <dbReference type="ARBA" id="ARBA00023136"/>
    </source>
</evidence>
<dbReference type="Proteomes" id="UP001360560">
    <property type="component" value="Unassembled WGS sequence"/>
</dbReference>
<dbReference type="InterPro" id="IPR025423">
    <property type="entry name" value="TMEM205-like"/>
</dbReference>
<proteinExistence type="predicted"/>
<name>A0AAV5QHA0_9ASCO</name>
<dbReference type="GO" id="GO:0016020">
    <property type="term" value="C:membrane"/>
    <property type="evidence" value="ECO:0007669"/>
    <property type="project" value="UniProtKB-SubCell"/>
</dbReference>
<dbReference type="EMBL" id="BTFZ01000002">
    <property type="protein sequence ID" value="GMM33755.1"/>
    <property type="molecule type" value="Genomic_DNA"/>
</dbReference>
<comment type="caution">
    <text evidence="7">The sequence shown here is derived from an EMBL/GenBank/DDBJ whole genome shotgun (WGS) entry which is preliminary data.</text>
</comment>
<dbReference type="PANTHER" id="PTHR23241:SF102">
    <property type="entry name" value="LD23009P"/>
    <property type="match status" value="1"/>
</dbReference>
<evidence type="ECO:0000259" key="6">
    <source>
        <dbReference type="Pfam" id="PF13664"/>
    </source>
</evidence>
<dbReference type="GeneID" id="90071734"/>
<comment type="subcellular location">
    <subcellularLocation>
        <location evidence="1">Membrane</location>
    </subcellularLocation>
</comment>
<feature type="transmembrane region" description="Helical" evidence="5">
    <location>
        <begin position="81"/>
        <end position="101"/>
    </location>
</feature>
<evidence type="ECO:0000256" key="5">
    <source>
        <dbReference type="SAM" id="Phobius"/>
    </source>
</evidence>
<sequence>MTIGLFNNPAPYHLFIYSLAFGTNIFHSYINAPILFKNLKREDFSHVTNLILPKYFLAEAIVPLGLYLTSPVLYDPRLRKFSIILLGASSAFQFLNYFWLLPTVQKLKTSKLKLEAQLTAVIEENGDNSDEVKELKGELQHMSKQFGKYHGMSLLLNMANTISLTGYGFVLTNGLLRFIPK</sequence>
<keyword evidence="2 5" id="KW-0812">Transmembrane</keyword>
<feature type="transmembrane region" description="Helical" evidence="5">
    <location>
        <begin position="12"/>
        <end position="30"/>
    </location>
</feature>
<evidence type="ECO:0000313" key="8">
    <source>
        <dbReference type="Proteomes" id="UP001360560"/>
    </source>
</evidence>
<dbReference type="InterPro" id="IPR053009">
    <property type="entry name" value="Xanthocillin_Biosynth-Assoc"/>
</dbReference>
<reference evidence="7 8" key="1">
    <citation type="journal article" date="2023" name="Elife">
        <title>Identification of key yeast species and microbe-microbe interactions impacting larval growth of Drosophila in the wild.</title>
        <authorList>
            <person name="Mure A."/>
            <person name="Sugiura Y."/>
            <person name="Maeda R."/>
            <person name="Honda K."/>
            <person name="Sakurai N."/>
            <person name="Takahashi Y."/>
            <person name="Watada M."/>
            <person name="Katoh T."/>
            <person name="Gotoh A."/>
            <person name="Gotoh Y."/>
            <person name="Taniguchi I."/>
            <person name="Nakamura K."/>
            <person name="Hayashi T."/>
            <person name="Katayama T."/>
            <person name="Uemura T."/>
            <person name="Hattori Y."/>
        </authorList>
    </citation>
    <scope>NUCLEOTIDE SEQUENCE [LARGE SCALE GENOMIC DNA]</scope>
    <source>
        <strain evidence="7 8">SC-9</strain>
    </source>
</reference>